<evidence type="ECO:0000313" key="3">
    <source>
        <dbReference type="EMBL" id="CCH32249.1"/>
    </source>
</evidence>
<dbReference type="eggNOG" id="COG1520">
    <property type="taxonomic scope" value="Bacteria"/>
</dbReference>
<dbReference type="STRING" id="1179773.BN6_49800"/>
<dbReference type="Proteomes" id="UP000006281">
    <property type="component" value="Chromosome"/>
</dbReference>
<reference evidence="3 4" key="1">
    <citation type="journal article" date="2012" name="BMC Genomics">
        <title>Complete genome sequence of Saccharothrix espanaensis DSM 44229T and comparison to the other completely sequenced Pseudonocardiaceae.</title>
        <authorList>
            <person name="Strobel T."/>
            <person name="Al-Dilaimi A."/>
            <person name="Blom J."/>
            <person name="Gessner A."/>
            <person name="Kalinowski J."/>
            <person name="Luzhetska M."/>
            <person name="Puhler A."/>
            <person name="Szczepanowski R."/>
            <person name="Bechthold A."/>
            <person name="Ruckert C."/>
        </authorList>
    </citation>
    <scope>NUCLEOTIDE SEQUENCE [LARGE SCALE GENOMIC DNA]</scope>
    <source>
        <strain evidence="4">ATCC 51144 / DSM 44229 / JCM 9112 / NBRC 15066 / NRRL 15764</strain>
    </source>
</reference>
<keyword evidence="4" id="KW-1185">Reference proteome</keyword>
<protein>
    <recommendedName>
        <fullName evidence="2">VWFD domain-containing protein</fullName>
    </recommendedName>
</protein>
<feature type="chain" id="PRO_5038674120" description="VWFD domain-containing protein" evidence="1">
    <location>
        <begin position="33"/>
        <end position="759"/>
    </location>
</feature>
<dbReference type="EMBL" id="HE804045">
    <property type="protein sequence ID" value="CCH32249.1"/>
    <property type="molecule type" value="Genomic_DNA"/>
</dbReference>
<dbReference type="RefSeq" id="WP_015102361.1">
    <property type="nucleotide sequence ID" value="NC_019673.1"/>
</dbReference>
<organism evidence="3 4">
    <name type="scientific">Saccharothrix espanaensis (strain ATCC 51144 / DSM 44229 / JCM 9112 / NBRC 15066 / NRRL 15764)</name>
    <dbReference type="NCBI Taxonomy" id="1179773"/>
    <lineage>
        <taxon>Bacteria</taxon>
        <taxon>Bacillati</taxon>
        <taxon>Actinomycetota</taxon>
        <taxon>Actinomycetes</taxon>
        <taxon>Pseudonocardiales</taxon>
        <taxon>Pseudonocardiaceae</taxon>
        <taxon>Saccharothrix</taxon>
    </lineage>
</organism>
<dbReference type="PATRIC" id="fig|1179773.3.peg.4997"/>
<feature type="domain" description="VWFD" evidence="2">
    <location>
        <begin position="361"/>
        <end position="553"/>
    </location>
</feature>
<dbReference type="OrthoDB" id="574668at2"/>
<dbReference type="InterPro" id="IPR001846">
    <property type="entry name" value="VWF_type-D"/>
</dbReference>
<dbReference type="HOGENOM" id="CLU_367187_0_0_11"/>
<proteinExistence type="predicted"/>
<dbReference type="PROSITE" id="PS51233">
    <property type="entry name" value="VWFD"/>
    <property type="match status" value="1"/>
</dbReference>
<accession>K0K5U6</accession>
<gene>
    <name evidence="3" type="ordered locus">BN6_49800</name>
</gene>
<sequence>MILLSRKRGARRRVVGVAVAVLLGAGVPSGVAASAPATVEDLQSWHTAIAKVAPPSTPGCYTADHPRLAWRQTGCAAPPSAAMVPKRPGAPITVNVGSGVGLLPQVPPGGGPITQAFGSFENVNNVVSVQSPIVDGGAPVANAYTLQLNTNFFAATECAGASSSLCQGWKQFVYANNGTSGSLYVEYWLLTYNNPCPAGWSAHPAFLPETYCYQRGGATPTGNVPITAISNPNFQLNGKVDAATDTDTVTFDNGTSTVVANVAPSKTHALATDPGWIQAEFNVFGYGNRARADFNIGGPAADFDVRTRIDYGGVKEPVCQSGGFSGESNNLNLGPRPKPTLPGPALIFNERTADAVTFGCEGAATIGDTHQKTFAGLLYDFQATGDFVEAQVGSAFEVQTRKISGAPSWPNASVNKSVGTRMGTTRVALCDGTRLVVDGRTTEIAPGTGVRLPSGVSVRRDGNRYLIRDVLGNSVRVAPNTGANPVYTDLEVGLGTWPTAVRGLLGNPDNNPALLEARDGARFTIPISFDNLYNRFGASWRANPASSLLQPCNAVNAGSPSGPFFTGHLDPAVRERAATACRQAQVPAAWLDACTLDAAVIGPQAPQVYLGRPPPVVNANPGPVHHAGMTWRTIEQRPDGVIHVGADNLTNAYQGDTPATVALPVLCIRVDGRVAPPGIPDTGHHSWANGEVKLTAPVPGSALSSLPVANEHCSAAFGREWRMAEFHDGEGWSFWANGTLPTDVRFWTHINDQNANPWS</sequence>
<evidence type="ECO:0000259" key="2">
    <source>
        <dbReference type="PROSITE" id="PS51233"/>
    </source>
</evidence>
<name>K0K5U6_SACES</name>
<dbReference type="AlphaFoldDB" id="K0K5U6"/>
<evidence type="ECO:0000313" key="4">
    <source>
        <dbReference type="Proteomes" id="UP000006281"/>
    </source>
</evidence>
<feature type="signal peptide" evidence="1">
    <location>
        <begin position="1"/>
        <end position="32"/>
    </location>
</feature>
<dbReference type="KEGG" id="sesp:BN6_49800"/>
<evidence type="ECO:0000256" key="1">
    <source>
        <dbReference type="SAM" id="SignalP"/>
    </source>
</evidence>
<keyword evidence="1" id="KW-0732">Signal</keyword>